<evidence type="ECO:0000256" key="2">
    <source>
        <dbReference type="ARBA" id="ARBA00006275"/>
    </source>
</evidence>
<feature type="domain" description="SusD-like N-terminal" evidence="7">
    <location>
        <begin position="49"/>
        <end position="228"/>
    </location>
</feature>
<evidence type="ECO:0008006" key="10">
    <source>
        <dbReference type="Google" id="ProtNLM"/>
    </source>
</evidence>
<evidence type="ECO:0000256" key="5">
    <source>
        <dbReference type="ARBA" id="ARBA00023237"/>
    </source>
</evidence>
<reference evidence="8 9" key="1">
    <citation type="submission" date="2020-08" db="EMBL/GenBank/DDBJ databases">
        <title>Genomic Encyclopedia of Type Strains, Phase IV (KMG-IV): sequencing the most valuable type-strain genomes for metagenomic binning, comparative biology and taxonomic classification.</title>
        <authorList>
            <person name="Goeker M."/>
        </authorList>
    </citation>
    <scope>NUCLEOTIDE SEQUENCE [LARGE SCALE GENOMIC DNA]</scope>
    <source>
        <strain evidence="8 9">DSM 29854</strain>
    </source>
</reference>
<evidence type="ECO:0000259" key="6">
    <source>
        <dbReference type="Pfam" id="PF07980"/>
    </source>
</evidence>
<dbReference type="AlphaFoldDB" id="A0A839GL53"/>
<evidence type="ECO:0000259" key="7">
    <source>
        <dbReference type="Pfam" id="PF14322"/>
    </source>
</evidence>
<dbReference type="GO" id="GO:0009279">
    <property type="term" value="C:cell outer membrane"/>
    <property type="evidence" value="ECO:0007669"/>
    <property type="project" value="UniProtKB-SubCell"/>
</dbReference>
<dbReference type="EMBL" id="JACJIQ010000008">
    <property type="protein sequence ID" value="MBA9077539.1"/>
    <property type="molecule type" value="Genomic_DNA"/>
</dbReference>
<organism evidence="8 9">
    <name type="scientific">Rufibacter quisquiliarum</name>
    <dbReference type="NCBI Taxonomy" id="1549639"/>
    <lineage>
        <taxon>Bacteria</taxon>
        <taxon>Pseudomonadati</taxon>
        <taxon>Bacteroidota</taxon>
        <taxon>Cytophagia</taxon>
        <taxon>Cytophagales</taxon>
        <taxon>Hymenobacteraceae</taxon>
        <taxon>Rufibacter</taxon>
    </lineage>
</organism>
<accession>A0A839GL53</accession>
<dbReference type="InterPro" id="IPR012944">
    <property type="entry name" value="SusD_RagB_dom"/>
</dbReference>
<proteinExistence type="inferred from homology"/>
<comment type="subcellular location">
    <subcellularLocation>
        <location evidence="1">Cell outer membrane</location>
    </subcellularLocation>
</comment>
<dbReference type="RefSeq" id="WP_066834076.1">
    <property type="nucleotide sequence ID" value="NZ_JACJIQ010000008.1"/>
</dbReference>
<name>A0A839GL53_9BACT</name>
<evidence type="ECO:0000256" key="3">
    <source>
        <dbReference type="ARBA" id="ARBA00022729"/>
    </source>
</evidence>
<dbReference type="InterPro" id="IPR011990">
    <property type="entry name" value="TPR-like_helical_dom_sf"/>
</dbReference>
<comment type="caution">
    <text evidence="8">The sequence shown here is derived from an EMBL/GenBank/DDBJ whole genome shotgun (WGS) entry which is preliminary data.</text>
</comment>
<dbReference type="Gene3D" id="1.25.40.390">
    <property type="match status" value="1"/>
</dbReference>
<keyword evidence="5" id="KW-0998">Cell outer membrane</keyword>
<evidence type="ECO:0000313" key="9">
    <source>
        <dbReference type="Proteomes" id="UP000563094"/>
    </source>
</evidence>
<protein>
    <recommendedName>
        <fullName evidence="10">RagB/SusD family nutrient uptake outer membrane protein</fullName>
    </recommendedName>
</protein>
<dbReference type="SUPFAM" id="SSF48452">
    <property type="entry name" value="TPR-like"/>
    <property type="match status" value="1"/>
</dbReference>
<dbReference type="Proteomes" id="UP000563094">
    <property type="component" value="Unassembled WGS sequence"/>
</dbReference>
<dbReference type="Pfam" id="PF14322">
    <property type="entry name" value="SusD-like_3"/>
    <property type="match status" value="1"/>
</dbReference>
<keyword evidence="9" id="KW-1185">Reference proteome</keyword>
<dbReference type="CDD" id="cd08977">
    <property type="entry name" value="SusD"/>
    <property type="match status" value="1"/>
</dbReference>
<gene>
    <name evidence="8" type="ORF">FHS90_002257</name>
</gene>
<evidence type="ECO:0000256" key="4">
    <source>
        <dbReference type="ARBA" id="ARBA00023136"/>
    </source>
</evidence>
<keyword evidence="3" id="KW-0732">Signal</keyword>
<keyword evidence="4" id="KW-0472">Membrane</keyword>
<evidence type="ECO:0000313" key="8">
    <source>
        <dbReference type="EMBL" id="MBA9077539.1"/>
    </source>
</evidence>
<dbReference type="Pfam" id="PF07980">
    <property type="entry name" value="SusD_RagB"/>
    <property type="match status" value="1"/>
</dbReference>
<evidence type="ECO:0000256" key="1">
    <source>
        <dbReference type="ARBA" id="ARBA00004442"/>
    </source>
</evidence>
<comment type="similarity">
    <text evidence="2">Belongs to the SusD family.</text>
</comment>
<sequence length="494" mass="55720">MRLKKIAAYITAGVFLGGLPACESFVDLEPISSQTQDNAYRTAGDAEAALVGVYESFQAEYYIWDNLVFSEILSDNYYAGGDNAEIFAVDNLDITPTNSRLWNNWSQIYNAIAKANVVLQKVPEITDPRLTDNRKAQILGEAAFLRAYHYFQLVKLWGGVPLMLEPVNSLDPSVTSKPRATEEDVYNQIVTDLTFALDNRLPDTYGGEASVNKARATRGAANALMAKVWAQRPTRDYNKVLQYANEVISSPTGYQLLGNFNHLFDGAHYNNAESIMEVQFIGGNEANWGPQMLLPPSLSGDTWRKFMTPSHSLVNAYNAQGDNIRKNTTILFENAPWSDEFWSVNTGGSVPFAYRWKSANGWASTNRQYIFRLADIMLLKAEALNELNRPDDAKLVLNEVRDRVDLDPVTAVSKEDIKDAILRERRLELAQEGHRWDDLRRYGVAVEVMNNLNEIDLRTNTRKDYNLAPHEVFLPIPQSEINRNPNLKQTSGYN</sequence>
<feature type="domain" description="RagB/SusD" evidence="6">
    <location>
        <begin position="353"/>
        <end position="493"/>
    </location>
</feature>
<dbReference type="InterPro" id="IPR033985">
    <property type="entry name" value="SusD-like_N"/>
</dbReference>